<dbReference type="GO" id="GO:0071949">
    <property type="term" value="F:FAD binding"/>
    <property type="evidence" value="ECO:0007669"/>
    <property type="project" value="InterPro"/>
</dbReference>
<dbReference type="InterPro" id="IPR050641">
    <property type="entry name" value="RIFMO-like"/>
</dbReference>
<dbReference type="InterPro" id="IPR036188">
    <property type="entry name" value="FAD/NAD-bd_sf"/>
</dbReference>
<protein>
    <submittedName>
        <fullName evidence="7">Putative 2,4-dichlorophenol 6-monooxygenase</fullName>
    </submittedName>
</protein>
<evidence type="ECO:0000259" key="5">
    <source>
        <dbReference type="Pfam" id="PF01494"/>
    </source>
</evidence>
<evidence type="ECO:0000256" key="2">
    <source>
        <dbReference type="ARBA" id="ARBA00022630"/>
    </source>
</evidence>
<keyword evidence="8" id="KW-1185">Reference proteome</keyword>
<evidence type="ECO:0000313" key="8">
    <source>
        <dbReference type="Proteomes" id="UP000247233"/>
    </source>
</evidence>
<feature type="domain" description="FAD-binding" evidence="5">
    <location>
        <begin position="7"/>
        <end position="360"/>
    </location>
</feature>
<evidence type="ECO:0000313" key="7">
    <source>
        <dbReference type="EMBL" id="PWY87553.1"/>
    </source>
</evidence>
<dbReference type="Proteomes" id="UP000247233">
    <property type="component" value="Unassembled WGS sequence"/>
</dbReference>
<gene>
    <name evidence="7" type="ORF">BO70DRAFT_310838</name>
</gene>
<dbReference type="InterPro" id="IPR036249">
    <property type="entry name" value="Thioredoxin-like_sf"/>
</dbReference>
<dbReference type="SUPFAM" id="SSF54373">
    <property type="entry name" value="FAD-linked reductases, C-terminal domain"/>
    <property type="match status" value="1"/>
</dbReference>
<evidence type="ECO:0000256" key="4">
    <source>
        <dbReference type="ARBA" id="ARBA00023002"/>
    </source>
</evidence>
<evidence type="ECO:0000256" key="3">
    <source>
        <dbReference type="ARBA" id="ARBA00022827"/>
    </source>
</evidence>
<keyword evidence="3" id="KW-0274">FAD</keyword>
<keyword evidence="2" id="KW-0285">Flavoprotein</keyword>
<accession>A0A317WMR1</accession>
<dbReference type="OrthoDB" id="2096480at2759"/>
<name>A0A317WMR1_9EURO</name>
<keyword evidence="4" id="KW-0560">Oxidoreductase</keyword>
<dbReference type="PANTHER" id="PTHR43004:SF5">
    <property type="entry name" value="FAD-BINDING DOMAIN-CONTAINING PROTEIN"/>
    <property type="match status" value="1"/>
</dbReference>
<dbReference type="SUPFAM" id="SSF51905">
    <property type="entry name" value="FAD/NAD(P)-binding domain"/>
    <property type="match status" value="1"/>
</dbReference>
<dbReference type="AlphaFoldDB" id="A0A317WMR1"/>
<evidence type="ECO:0000256" key="1">
    <source>
        <dbReference type="ARBA" id="ARBA00007801"/>
    </source>
</evidence>
<dbReference type="InterPro" id="IPR002938">
    <property type="entry name" value="FAD-bd"/>
</dbReference>
<dbReference type="Gene3D" id="3.50.50.60">
    <property type="entry name" value="FAD/NAD(P)-binding domain"/>
    <property type="match status" value="1"/>
</dbReference>
<reference evidence="7 8" key="1">
    <citation type="submission" date="2016-12" db="EMBL/GenBank/DDBJ databases">
        <title>The genomes of Aspergillus section Nigri reveals drivers in fungal speciation.</title>
        <authorList>
            <consortium name="DOE Joint Genome Institute"/>
            <person name="Vesth T.C."/>
            <person name="Nybo J."/>
            <person name="Theobald S."/>
            <person name="Brandl J."/>
            <person name="Frisvad J.C."/>
            <person name="Nielsen K.F."/>
            <person name="Lyhne E.K."/>
            <person name="Kogle M.E."/>
            <person name="Kuo A."/>
            <person name="Riley R."/>
            <person name="Clum A."/>
            <person name="Nolan M."/>
            <person name="Lipzen A."/>
            <person name="Salamov A."/>
            <person name="Henrissat B."/>
            <person name="Wiebenga A."/>
            <person name="De Vries R.P."/>
            <person name="Grigoriev I.V."/>
            <person name="Mortensen U.H."/>
            <person name="Andersen M.R."/>
            <person name="Baker S.E."/>
        </authorList>
    </citation>
    <scope>NUCLEOTIDE SEQUENCE [LARGE SCALE GENOMIC DNA]</scope>
    <source>
        <strain evidence="7 8">CBS 117.55</strain>
    </source>
</reference>
<dbReference type="Gene3D" id="3.40.30.20">
    <property type="match status" value="1"/>
</dbReference>
<dbReference type="Pfam" id="PF07976">
    <property type="entry name" value="Phe_hydrox_dim"/>
    <property type="match status" value="1"/>
</dbReference>
<keyword evidence="7" id="KW-0503">Monooxygenase</keyword>
<dbReference type="STRING" id="1448321.A0A317WMR1"/>
<organism evidence="7 8">
    <name type="scientific">Aspergillus heteromorphus CBS 117.55</name>
    <dbReference type="NCBI Taxonomy" id="1448321"/>
    <lineage>
        <taxon>Eukaryota</taxon>
        <taxon>Fungi</taxon>
        <taxon>Dikarya</taxon>
        <taxon>Ascomycota</taxon>
        <taxon>Pezizomycotina</taxon>
        <taxon>Eurotiomycetes</taxon>
        <taxon>Eurotiomycetidae</taxon>
        <taxon>Eurotiales</taxon>
        <taxon>Aspergillaceae</taxon>
        <taxon>Aspergillus</taxon>
        <taxon>Aspergillus subgen. Circumdati</taxon>
    </lineage>
</organism>
<dbReference type="RefSeq" id="XP_025401436.1">
    <property type="nucleotide sequence ID" value="XM_025540168.1"/>
</dbReference>
<dbReference type="PANTHER" id="PTHR43004">
    <property type="entry name" value="TRK SYSTEM POTASSIUM UPTAKE PROTEIN"/>
    <property type="match status" value="1"/>
</dbReference>
<dbReference type="Gene3D" id="3.30.9.10">
    <property type="entry name" value="D-Amino Acid Oxidase, subunit A, domain 2"/>
    <property type="match status" value="1"/>
</dbReference>
<sequence length="562" mass="62105">MPSIQTYDVTIIGGGPVGLLLAYQLTRFGLGVCVVEKQNKASPEGRYGRAITLFPRTLELLDQLDLVGPILQQGFACRSSVTYKDGVQQLPGKVWTFMENIQGTVFDFALVLRQMFTEDILRERLGRRAVYHDSMECVGFEVDEGDGDYAVNASCVGVETGERVLIKSKYLVGADGGHSFVRRHADIPFDGDSSEDQWIRIDGIVETDMPIHRAYGAIETTTHGNVLWAPLDHGATRIGYAYTPEIAAKYPDGATEEVAVNEAIECLRPFNLKFKEVHWWTLYKISQRMARSFSSHHNRIFLCGDAAHTHSSGAAQGLNTGIHDAVNLAWKLALEIAGLAHPDVLDTYTTERQSAVQRLLNYDKDISLLMTHKWPAWYDGDPNADPNLLLGEIFEQAAPFNTGLGISYPSNILNRVQNSSSSVQPGTRAPDTHLTAPGTFESVRLHRVLRNQGRFHILLFTGTETRSVIPTFLSLREYLVTVCPELERHRAVDWLTICGAVGCSPYEVLGIQPFGDTYFDAKGEGHRAYGVDLQKGGVVVIRPDGLVGFVAGLEGAGVRDYF</sequence>
<dbReference type="GeneID" id="37062405"/>
<comment type="similarity">
    <text evidence="1">Belongs to the PheA/TfdB FAD monooxygenase family.</text>
</comment>
<dbReference type="VEuPathDB" id="FungiDB:BO70DRAFT_310838"/>
<dbReference type="Pfam" id="PF01494">
    <property type="entry name" value="FAD_binding_3"/>
    <property type="match status" value="1"/>
</dbReference>
<dbReference type="SUPFAM" id="SSF52833">
    <property type="entry name" value="Thioredoxin-like"/>
    <property type="match status" value="1"/>
</dbReference>
<dbReference type="PRINTS" id="PR00420">
    <property type="entry name" value="RNGMNOXGNASE"/>
</dbReference>
<feature type="non-terminal residue" evidence="7">
    <location>
        <position position="562"/>
    </location>
</feature>
<dbReference type="InterPro" id="IPR038220">
    <property type="entry name" value="PHOX_C_sf"/>
</dbReference>
<dbReference type="GO" id="GO:0016709">
    <property type="term" value="F:oxidoreductase activity, acting on paired donors, with incorporation or reduction of molecular oxygen, NAD(P)H as one donor, and incorporation of one atom of oxygen"/>
    <property type="evidence" value="ECO:0007669"/>
    <property type="project" value="UniProtKB-ARBA"/>
</dbReference>
<feature type="domain" description="Phenol hydroxylase-like C-terminal dimerisation" evidence="6">
    <location>
        <begin position="518"/>
        <end position="555"/>
    </location>
</feature>
<comment type="caution">
    <text evidence="7">The sequence shown here is derived from an EMBL/GenBank/DDBJ whole genome shotgun (WGS) entry which is preliminary data.</text>
</comment>
<dbReference type="InterPro" id="IPR012941">
    <property type="entry name" value="Phe_hydrox_C_dim_dom"/>
</dbReference>
<proteinExistence type="inferred from homology"/>
<evidence type="ECO:0000259" key="6">
    <source>
        <dbReference type="Pfam" id="PF07976"/>
    </source>
</evidence>
<dbReference type="EMBL" id="MSFL01000006">
    <property type="protein sequence ID" value="PWY87553.1"/>
    <property type="molecule type" value="Genomic_DNA"/>
</dbReference>